<dbReference type="CDD" id="cd16646">
    <property type="entry name" value="mRING-HC-C2H2C4_MDM2-like"/>
    <property type="match status" value="1"/>
</dbReference>
<dbReference type="Gene3D" id="1.10.245.10">
    <property type="entry name" value="SWIB/MDM2 domain"/>
    <property type="match status" value="1"/>
</dbReference>
<dbReference type="GO" id="GO:0016567">
    <property type="term" value="P:protein ubiquitination"/>
    <property type="evidence" value="ECO:0007669"/>
    <property type="project" value="TreeGrafter"/>
</dbReference>
<comment type="similarity">
    <text evidence="2">Belongs to the MDM2/MDM4 family.</text>
</comment>
<dbReference type="InterPro" id="IPR013083">
    <property type="entry name" value="Znf_RING/FYVE/PHD"/>
</dbReference>
<keyword evidence="13" id="KW-1185">Reference proteome</keyword>
<feature type="compositionally biased region" description="Low complexity" evidence="8">
    <location>
        <begin position="442"/>
        <end position="451"/>
    </location>
</feature>
<organism evidence="12 13">
    <name type="scientific">Patella caerulea</name>
    <name type="common">Rayed Mediterranean limpet</name>
    <dbReference type="NCBI Taxonomy" id="87958"/>
    <lineage>
        <taxon>Eukaryota</taxon>
        <taxon>Metazoa</taxon>
        <taxon>Spiralia</taxon>
        <taxon>Lophotrochozoa</taxon>
        <taxon>Mollusca</taxon>
        <taxon>Gastropoda</taxon>
        <taxon>Patellogastropoda</taxon>
        <taxon>Patelloidea</taxon>
        <taxon>Patellidae</taxon>
        <taxon>Patella</taxon>
    </lineage>
</organism>
<dbReference type="PANTHER" id="PTHR46858">
    <property type="entry name" value="OS05G0521000 PROTEIN"/>
    <property type="match status" value="1"/>
</dbReference>
<feature type="compositionally biased region" description="Low complexity" evidence="8">
    <location>
        <begin position="412"/>
        <end position="426"/>
    </location>
</feature>
<evidence type="ECO:0000256" key="4">
    <source>
        <dbReference type="ARBA" id="ARBA00022771"/>
    </source>
</evidence>
<dbReference type="PROSITE" id="PS51925">
    <property type="entry name" value="SWIB_MDM2"/>
    <property type="match status" value="1"/>
</dbReference>
<dbReference type="CDD" id="cd10566">
    <property type="entry name" value="MDM2_like"/>
    <property type="match status" value="1"/>
</dbReference>
<proteinExistence type="inferred from homology"/>
<dbReference type="GO" id="GO:0008270">
    <property type="term" value="F:zinc ion binding"/>
    <property type="evidence" value="ECO:0007669"/>
    <property type="project" value="UniProtKB-KW"/>
</dbReference>
<keyword evidence="6" id="KW-0539">Nucleus</keyword>
<dbReference type="GO" id="GO:0005634">
    <property type="term" value="C:nucleus"/>
    <property type="evidence" value="ECO:0007669"/>
    <property type="project" value="UniProtKB-SubCell"/>
</dbReference>
<dbReference type="Gene3D" id="3.30.40.10">
    <property type="entry name" value="Zinc/RING finger domain, C3HC4 (zinc finger)"/>
    <property type="match status" value="1"/>
</dbReference>
<feature type="domain" description="DM2" evidence="11">
    <location>
        <begin position="56"/>
        <end position="136"/>
    </location>
</feature>
<feature type="compositionally biased region" description="Basic residues" evidence="8">
    <location>
        <begin position="202"/>
        <end position="211"/>
    </location>
</feature>
<feature type="region of interest" description="Disordered" evidence="8">
    <location>
        <begin position="573"/>
        <end position="595"/>
    </location>
</feature>
<feature type="region of interest" description="Disordered" evidence="8">
    <location>
        <begin position="196"/>
        <end position="250"/>
    </location>
</feature>
<evidence type="ECO:0000256" key="7">
    <source>
        <dbReference type="PROSITE-ProRule" id="PRU00322"/>
    </source>
</evidence>
<sequence>MRGFSPYLFPMSEGSRGTSKVEELPSIMVTSDSGASPNDPPVEKYIVEEEITVGIPLVRPSPAFLDVLRLAGAKVEVFTKKEICQYLKDYIGARRLYDATNPRIVYCENDPLEKVFGVKTFTINDVLDLIQKNVSCVPDTCIKRMRQMVCRTMTVTTPTNKSTANTCNQIPVIPSSQTSFTIATCKSTPIITSTTSTLISSSRHRSPKQHSSKTDTDDNPSNRKRKYGASSDPTDNHQVRKRRRSLSVTYSDSETASYPWYFHVKMGTSEADSEKLSVQDNATVVVEDSTDDMWFVEEDTISVQYDSDAFSIEYDVQSTDSYISDSDCSSICSGKDIFVMCNDSDVEFWADSSGTDIESDPEIPDSDKWTCEECEERNTPRQAYCRRCWKMRPGWFAKKGKKKSCIKRSLKRSFSAPSGMSSSESSDSSHHHRYNPSRLNHHSSSSLLSSDNSPPVCNRLLSHPALLNLGGLSKGVGVTRDDSGISLASSSVLQSSQERGCFSQESISLSPIVRNTLSNFQIMESSSPIQDDSLVEGKNIVEPASNSGSELNKLTNDRYISSAILISDSGAKSTFVEPSKPSRDSKSISRNNSEKTVNKNTADLCVVCVSRPKTGSIIHGSSGHQVCCFKCAKQLKRRKKPCPVCRRPIQKVVRNYLL</sequence>
<evidence type="ECO:0000259" key="10">
    <source>
        <dbReference type="PROSITE" id="PS50199"/>
    </source>
</evidence>
<dbReference type="InterPro" id="IPR016495">
    <property type="entry name" value="p53_neg-reg_MDM_2/4"/>
</dbReference>
<feature type="compositionally biased region" description="Basic residues" evidence="8">
    <location>
        <begin position="430"/>
        <end position="441"/>
    </location>
</feature>
<evidence type="ECO:0000256" key="1">
    <source>
        <dbReference type="ARBA" id="ARBA00004123"/>
    </source>
</evidence>
<evidence type="ECO:0000256" key="2">
    <source>
        <dbReference type="ARBA" id="ARBA00005803"/>
    </source>
</evidence>
<dbReference type="SUPFAM" id="SSF47592">
    <property type="entry name" value="SWIB/MDM2 domain"/>
    <property type="match status" value="1"/>
</dbReference>
<dbReference type="PROSITE" id="PS50089">
    <property type="entry name" value="ZF_RING_2"/>
    <property type="match status" value="1"/>
</dbReference>
<reference evidence="12 13" key="1">
    <citation type="submission" date="2024-01" db="EMBL/GenBank/DDBJ databases">
        <title>The genome of the rayed Mediterranean limpet Patella caerulea (Linnaeus, 1758).</title>
        <authorList>
            <person name="Anh-Thu Weber A."/>
            <person name="Halstead-Nussloch G."/>
        </authorList>
    </citation>
    <scope>NUCLEOTIDE SEQUENCE [LARGE SCALE GENOMIC DNA]</scope>
    <source>
        <strain evidence="12">AATW-2023a</strain>
        <tissue evidence="12">Whole specimen</tissue>
    </source>
</reference>
<evidence type="ECO:0000313" key="12">
    <source>
        <dbReference type="EMBL" id="KAK6170326.1"/>
    </source>
</evidence>
<dbReference type="GO" id="GO:0061630">
    <property type="term" value="F:ubiquitin protein ligase activity"/>
    <property type="evidence" value="ECO:0007669"/>
    <property type="project" value="TreeGrafter"/>
</dbReference>
<dbReference type="PANTHER" id="PTHR46858:SF5">
    <property type="entry name" value="E3 UBIQUITIN-PROTEIN LIGASE APD1-RELATED"/>
    <property type="match status" value="1"/>
</dbReference>
<dbReference type="PROSITE" id="PS50199">
    <property type="entry name" value="ZF_RANBP2_2"/>
    <property type="match status" value="1"/>
</dbReference>
<comment type="subcellular location">
    <subcellularLocation>
        <location evidence="1">Nucleus</location>
    </subcellularLocation>
</comment>
<dbReference type="SUPFAM" id="SSF57850">
    <property type="entry name" value="RING/U-box"/>
    <property type="match status" value="1"/>
</dbReference>
<name>A0AAN8J5F8_PATCE</name>
<dbReference type="InterPro" id="IPR036885">
    <property type="entry name" value="SWIB_MDM2_dom_sf"/>
</dbReference>
<protein>
    <submittedName>
        <fullName evidence="12">Uncharacterized protein</fullName>
    </submittedName>
</protein>
<evidence type="ECO:0000259" key="9">
    <source>
        <dbReference type="PROSITE" id="PS50089"/>
    </source>
</evidence>
<dbReference type="Gene3D" id="2.30.30.380">
    <property type="entry name" value="Zn-finger domain of Sec23/24"/>
    <property type="match status" value="1"/>
</dbReference>
<evidence type="ECO:0000313" key="13">
    <source>
        <dbReference type="Proteomes" id="UP001347796"/>
    </source>
</evidence>
<dbReference type="InterPro" id="IPR003121">
    <property type="entry name" value="SWIB_MDM2_domain"/>
</dbReference>
<keyword evidence="5" id="KW-0862">Zinc</keyword>
<evidence type="ECO:0000259" key="11">
    <source>
        <dbReference type="PROSITE" id="PS51925"/>
    </source>
</evidence>
<dbReference type="Pfam" id="PF13920">
    <property type="entry name" value="zf-C3HC4_3"/>
    <property type="match status" value="1"/>
</dbReference>
<dbReference type="GO" id="GO:0010468">
    <property type="term" value="P:regulation of gene expression"/>
    <property type="evidence" value="ECO:0007669"/>
    <property type="project" value="TreeGrafter"/>
</dbReference>
<comment type="caution">
    <text evidence="12">The sequence shown here is derived from an EMBL/GenBank/DDBJ whole genome shotgun (WGS) entry which is preliminary data.</text>
</comment>
<dbReference type="Pfam" id="PF02201">
    <property type="entry name" value="SWIB"/>
    <property type="match status" value="1"/>
</dbReference>
<evidence type="ECO:0000256" key="5">
    <source>
        <dbReference type="ARBA" id="ARBA00022833"/>
    </source>
</evidence>
<dbReference type="AlphaFoldDB" id="A0AAN8J5F8"/>
<dbReference type="InterPro" id="IPR001841">
    <property type="entry name" value="Znf_RING"/>
</dbReference>
<dbReference type="GO" id="GO:0051726">
    <property type="term" value="P:regulation of cell cycle"/>
    <property type="evidence" value="ECO:0007669"/>
    <property type="project" value="InterPro"/>
</dbReference>
<dbReference type="Proteomes" id="UP001347796">
    <property type="component" value="Unassembled WGS sequence"/>
</dbReference>
<evidence type="ECO:0000256" key="8">
    <source>
        <dbReference type="SAM" id="MobiDB-lite"/>
    </source>
</evidence>
<dbReference type="InterPro" id="IPR001876">
    <property type="entry name" value="Znf_RanBP2"/>
</dbReference>
<dbReference type="PROSITE" id="PS01358">
    <property type="entry name" value="ZF_RANBP2_1"/>
    <property type="match status" value="1"/>
</dbReference>
<evidence type="ECO:0000256" key="3">
    <source>
        <dbReference type="ARBA" id="ARBA00022723"/>
    </source>
</evidence>
<gene>
    <name evidence="12" type="ORF">SNE40_018740</name>
</gene>
<keyword evidence="4 7" id="KW-0863">Zinc-finger</keyword>
<dbReference type="InterPro" id="IPR036443">
    <property type="entry name" value="Znf_RanBP2_sf"/>
</dbReference>
<keyword evidence="3" id="KW-0479">Metal-binding</keyword>
<feature type="region of interest" description="Disordered" evidence="8">
    <location>
        <begin position="407"/>
        <end position="451"/>
    </location>
</feature>
<dbReference type="EMBL" id="JAZGQO010000014">
    <property type="protein sequence ID" value="KAK6170326.1"/>
    <property type="molecule type" value="Genomic_DNA"/>
</dbReference>
<dbReference type="GO" id="GO:0043066">
    <property type="term" value="P:negative regulation of apoptotic process"/>
    <property type="evidence" value="ECO:0007669"/>
    <property type="project" value="InterPro"/>
</dbReference>
<accession>A0AAN8J5F8</accession>
<feature type="domain" description="RING-type" evidence="9">
    <location>
        <begin position="605"/>
        <end position="646"/>
    </location>
</feature>
<dbReference type="SUPFAM" id="SSF90209">
    <property type="entry name" value="Ran binding protein zinc finger-like"/>
    <property type="match status" value="1"/>
</dbReference>
<feature type="domain" description="RanBP2-type" evidence="10">
    <location>
        <begin position="365"/>
        <end position="394"/>
    </location>
</feature>
<feature type="compositionally biased region" description="Basic and acidic residues" evidence="8">
    <location>
        <begin position="580"/>
        <end position="595"/>
    </location>
</feature>
<dbReference type="PIRSF" id="PIRSF006748">
    <property type="entry name" value="p53_MDM_2/4"/>
    <property type="match status" value="1"/>
</dbReference>
<evidence type="ECO:0000256" key="6">
    <source>
        <dbReference type="ARBA" id="ARBA00023242"/>
    </source>
</evidence>